<sequence>MRNFWFATRNNIDACRVHGPFYKAEAVTAQNVVIQEGADAVSVIYSADDHLTAFCIGELKS</sequence>
<organism evidence="1 2">
    <name type="scientific">Pseudomonas maioricensis</name>
    <dbReference type="NCBI Taxonomy" id="1766623"/>
    <lineage>
        <taxon>Bacteria</taxon>
        <taxon>Pseudomonadati</taxon>
        <taxon>Pseudomonadota</taxon>
        <taxon>Gammaproteobacteria</taxon>
        <taxon>Pseudomonadales</taxon>
        <taxon>Pseudomonadaceae</taxon>
        <taxon>Pseudomonas</taxon>
    </lineage>
</organism>
<evidence type="ECO:0000313" key="1">
    <source>
        <dbReference type="EMBL" id="MCI8210721.1"/>
    </source>
</evidence>
<name>A0ABS9ZKS6_9PSED</name>
<protein>
    <submittedName>
        <fullName evidence="1">Uncharacterized protein</fullName>
    </submittedName>
</protein>
<dbReference type="EMBL" id="LOHG01000008">
    <property type="protein sequence ID" value="MCI8210721.1"/>
    <property type="molecule type" value="Genomic_DNA"/>
</dbReference>
<accession>A0ABS9ZKS6</accession>
<dbReference type="Proteomes" id="UP001320513">
    <property type="component" value="Unassembled WGS sequence"/>
</dbReference>
<reference evidence="1 2" key="1">
    <citation type="submission" date="2015-12" db="EMBL/GenBank/DDBJ databases">
        <title>Phylogenomics in the description of a new species in the Pseudomonas syringae group.</title>
        <authorList>
            <person name="Busquets A."/>
            <person name="Gomila M."/>
            <person name="Beiki F."/>
            <person name="Rahimian H."/>
            <person name="Mulet M."/>
            <person name="Sanchez D."/>
            <person name="Garcia-Valdes E."/>
            <person name="Lalucat J."/>
        </authorList>
    </citation>
    <scope>NUCLEOTIDE SEQUENCE [LARGE SCALE GENOMIC DNA]</scope>
    <source>
        <strain evidence="1 2">S25</strain>
    </source>
</reference>
<comment type="caution">
    <text evidence="1">The sequence shown here is derived from an EMBL/GenBank/DDBJ whole genome shotgun (WGS) entry which is preliminary data.</text>
</comment>
<gene>
    <name evidence="1" type="ORF">AUC61_14380</name>
</gene>
<proteinExistence type="predicted"/>
<dbReference type="RefSeq" id="WP_243246944.1">
    <property type="nucleotide sequence ID" value="NZ_LOHG01000008.1"/>
</dbReference>
<evidence type="ECO:0000313" key="2">
    <source>
        <dbReference type="Proteomes" id="UP001320513"/>
    </source>
</evidence>
<keyword evidence="2" id="KW-1185">Reference proteome</keyword>